<dbReference type="PROSITE" id="PS50283">
    <property type="entry name" value="NA_SOLUT_SYMP_3"/>
    <property type="match status" value="1"/>
</dbReference>
<protein>
    <recommendedName>
        <fullName evidence="15">Sodium-dependent multivitamin transporter</fullName>
    </recommendedName>
</protein>
<evidence type="ECO:0000256" key="6">
    <source>
        <dbReference type="ARBA" id="ARBA00022989"/>
    </source>
</evidence>
<dbReference type="InterPro" id="IPR051163">
    <property type="entry name" value="Sodium:Solute_Symporter_SSF"/>
</dbReference>
<dbReference type="PANTHER" id="PTHR42985">
    <property type="entry name" value="SODIUM-COUPLED MONOCARBOXYLATE TRANSPORTER"/>
    <property type="match status" value="1"/>
</dbReference>
<dbReference type="InterPro" id="IPR001734">
    <property type="entry name" value="Na/solute_symporter"/>
</dbReference>
<dbReference type="NCBIfam" id="TIGR00813">
    <property type="entry name" value="sss"/>
    <property type="match status" value="1"/>
</dbReference>
<feature type="transmembrane region" description="Helical" evidence="12">
    <location>
        <begin position="411"/>
        <end position="430"/>
    </location>
</feature>
<feature type="transmembrane region" description="Helical" evidence="12">
    <location>
        <begin position="334"/>
        <end position="362"/>
    </location>
</feature>
<keyword evidence="8" id="KW-0406">Ion transport</keyword>
<feature type="transmembrane region" description="Helical" evidence="12">
    <location>
        <begin position="191"/>
        <end position="218"/>
    </location>
</feature>
<evidence type="ECO:0000256" key="5">
    <source>
        <dbReference type="ARBA" id="ARBA00022692"/>
    </source>
</evidence>
<evidence type="ECO:0000256" key="9">
    <source>
        <dbReference type="ARBA" id="ARBA00023136"/>
    </source>
</evidence>
<feature type="transmembrane region" description="Helical" evidence="12">
    <location>
        <begin position="238"/>
        <end position="256"/>
    </location>
</feature>
<evidence type="ECO:0008006" key="15">
    <source>
        <dbReference type="Google" id="ProtNLM"/>
    </source>
</evidence>
<evidence type="ECO:0000256" key="3">
    <source>
        <dbReference type="ARBA" id="ARBA00022448"/>
    </source>
</evidence>
<evidence type="ECO:0000256" key="7">
    <source>
        <dbReference type="ARBA" id="ARBA00023053"/>
    </source>
</evidence>
<feature type="transmembrane region" description="Helical" evidence="12">
    <location>
        <begin position="503"/>
        <end position="525"/>
    </location>
</feature>
<evidence type="ECO:0000256" key="12">
    <source>
        <dbReference type="SAM" id="Phobius"/>
    </source>
</evidence>
<keyword evidence="4" id="KW-1003">Cell membrane</keyword>
<keyword evidence="14" id="KW-1185">Reference proteome</keyword>
<dbReference type="AlphaFoldDB" id="A0A9N9MP35"/>
<dbReference type="CDD" id="cd11492">
    <property type="entry name" value="SLC5sbd_NIS-SMVT"/>
    <property type="match status" value="1"/>
</dbReference>
<evidence type="ECO:0000256" key="8">
    <source>
        <dbReference type="ARBA" id="ARBA00023065"/>
    </source>
</evidence>
<evidence type="ECO:0000256" key="1">
    <source>
        <dbReference type="ARBA" id="ARBA00004651"/>
    </source>
</evidence>
<feature type="transmembrane region" description="Helical" evidence="12">
    <location>
        <begin position="277"/>
        <end position="299"/>
    </location>
</feature>
<gene>
    <name evidence="13" type="ORF">CEUTPL_LOCUS7604</name>
</gene>
<feature type="transmembrane region" description="Helical" evidence="12">
    <location>
        <begin position="442"/>
        <end position="460"/>
    </location>
</feature>
<dbReference type="EMBL" id="OU892279">
    <property type="protein sequence ID" value="CAG9767037.1"/>
    <property type="molecule type" value="Genomic_DNA"/>
</dbReference>
<organism evidence="13 14">
    <name type="scientific">Ceutorhynchus assimilis</name>
    <name type="common">cabbage seed weevil</name>
    <dbReference type="NCBI Taxonomy" id="467358"/>
    <lineage>
        <taxon>Eukaryota</taxon>
        <taxon>Metazoa</taxon>
        <taxon>Ecdysozoa</taxon>
        <taxon>Arthropoda</taxon>
        <taxon>Hexapoda</taxon>
        <taxon>Insecta</taxon>
        <taxon>Pterygota</taxon>
        <taxon>Neoptera</taxon>
        <taxon>Endopterygota</taxon>
        <taxon>Coleoptera</taxon>
        <taxon>Polyphaga</taxon>
        <taxon>Cucujiformia</taxon>
        <taxon>Curculionidae</taxon>
        <taxon>Ceutorhynchinae</taxon>
        <taxon>Ceutorhynchus</taxon>
    </lineage>
</organism>
<dbReference type="GO" id="GO:0006814">
    <property type="term" value="P:sodium ion transport"/>
    <property type="evidence" value="ECO:0007669"/>
    <property type="project" value="UniProtKB-KW"/>
</dbReference>
<evidence type="ECO:0000256" key="2">
    <source>
        <dbReference type="ARBA" id="ARBA00006434"/>
    </source>
</evidence>
<dbReference type="GO" id="GO:0015293">
    <property type="term" value="F:symporter activity"/>
    <property type="evidence" value="ECO:0007669"/>
    <property type="project" value="TreeGrafter"/>
</dbReference>
<evidence type="ECO:0000256" key="10">
    <source>
        <dbReference type="ARBA" id="ARBA00023201"/>
    </source>
</evidence>
<evidence type="ECO:0000313" key="13">
    <source>
        <dbReference type="EMBL" id="CAG9767037.1"/>
    </source>
</evidence>
<evidence type="ECO:0000313" key="14">
    <source>
        <dbReference type="Proteomes" id="UP001152799"/>
    </source>
</evidence>
<dbReference type="Proteomes" id="UP001152799">
    <property type="component" value="Chromosome 3"/>
</dbReference>
<comment type="similarity">
    <text evidence="2 11">Belongs to the sodium:solute symporter (SSF) (TC 2.A.21) family.</text>
</comment>
<dbReference type="InterPro" id="IPR038377">
    <property type="entry name" value="Na/Glc_symporter_sf"/>
</dbReference>
<keyword evidence="10" id="KW-0739">Sodium transport</keyword>
<evidence type="ECO:0000256" key="11">
    <source>
        <dbReference type="RuleBase" id="RU362091"/>
    </source>
</evidence>
<feature type="transmembrane region" description="Helical" evidence="12">
    <location>
        <begin position="126"/>
        <end position="148"/>
    </location>
</feature>
<comment type="subcellular location">
    <subcellularLocation>
        <location evidence="1">Cell membrane</location>
        <topology evidence="1">Multi-pass membrane protein</topology>
    </subcellularLocation>
</comment>
<feature type="transmembrane region" description="Helical" evidence="12">
    <location>
        <begin position="51"/>
        <end position="71"/>
    </location>
</feature>
<dbReference type="Pfam" id="PF00474">
    <property type="entry name" value="SSF"/>
    <property type="match status" value="1"/>
</dbReference>
<dbReference type="Gene3D" id="1.20.1730.10">
    <property type="entry name" value="Sodium/glucose cotransporter"/>
    <property type="match status" value="1"/>
</dbReference>
<feature type="transmembrane region" description="Helical" evidence="12">
    <location>
        <begin position="83"/>
        <end position="105"/>
    </location>
</feature>
<keyword evidence="3" id="KW-0813">Transport</keyword>
<evidence type="ECO:0000256" key="4">
    <source>
        <dbReference type="ARBA" id="ARBA00022475"/>
    </source>
</evidence>
<dbReference type="OrthoDB" id="6132759at2759"/>
<keyword evidence="6 12" id="KW-1133">Transmembrane helix</keyword>
<dbReference type="GO" id="GO:0005886">
    <property type="term" value="C:plasma membrane"/>
    <property type="evidence" value="ECO:0007669"/>
    <property type="project" value="UniProtKB-SubCell"/>
</dbReference>
<keyword evidence="9 12" id="KW-0472">Membrane</keyword>
<feature type="transmembrane region" description="Helical" evidence="12">
    <location>
        <begin position="12"/>
        <end position="31"/>
    </location>
</feature>
<proteinExistence type="inferred from homology"/>
<feature type="transmembrane region" description="Helical" evidence="12">
    <location>
        <begin position="160"/>
        <end position="179"/>
    </location>
</feature>
<dbReference type="PANTHER" id="PTHR42985:SF40">
    <property type="entry name" value="LD47995P-RELATED"/>
    <property type="match status" value="1"/>
</dbReference>
<keyword evidence="7" id="KW-0915">Sodium</keyword>
<sequence>MKVQAEFGVWDYVVVILVLLTSSSIGLYYRFTGGRQKTVEEYLHADKNMSIYTVAISLMASFMSAITILGVSSENYSFGFQFILIYLGHLIFTPIAAYLYLPIFFKLQTTSAYEYLEMRFGKTARLATSLSYTLQMILYTGVVIYAPALALEAVTGISRLTAVLSIGLVCMFYSTIGGMKAVILTDVLQSLLMFLGVFSIIISALVAHGGFANIWKIAELGNRTDIFNFNPDPTIRHSWFSLVIGGGVLYLSLYGVNQTQIQRYLTVKDLKRAQKALWLNWPIFCLLGIATSFSGLAIYSRYKDCDPVKAGYISSMDQLMPYYVVDTMGHIPGLAGLFVAGIFSASLSTISASLNSVAAVTMEDYYKPISKYLNKPELSPKKAATLTKCMAMGFGILCLGVSFLVQHLGALLKAALTIFGAVGGPILGLFSLGMFTLTANESGSLTGLVAGMAVSMWLAFAPKPPPNPLPTSIDGCNDNNLLNNIITIQVNESDYSWLYRVSYLYNGVIGLVITFSIGYLTSIIVRQFNGIKVEDENYNPNLFIPSLSQKLILKKHDNKVFKLVNRSNSCEDFKKNDISEL</sequence>
<name>A0A9N9MP35_9CUCU</name>
<keyword evidence="5 12" id="KW-0812">Transmembrane</keyword>
<feature type="transmembrane region" description="Helical" evidence="12">
    <location>
        <begin position="383"/>
        <end position="405"/>
    </location>
</feature>
<accession>A0A9N9MP35</accession>
<reference evidence="13" key="1">
    <citation type="submission" date="2022-01" db="EMBL/GenBank/DDBJ databases">
        <authorList>
            <person name="King R."/>
        </authorList>
    </citation>
    <scope>NUCLEOTIDE SEQUENCE</scope>
</reference>